<comment type="caution">
    <text evidence="2">The sequence shown here is derived from an EMBL/GenBank/DDBJ whole genome shotgun (WGS) entry which is preliminary data.</text>
</comment>
<organism evidence="2 3">
    <name type="scientific">Litchfieldella anticariensis (strain DSM 16096 / CECT 5854 / CIP 108499 / LMG 22089 / FP35)</name>
    <name type="common">Halomonas anticariensis</name>
    <dbReference type="NCBI Taxonomy" id="1121939"/>
    <lineage>
        <taxon>Bacteria</taxon>
        <taxon>Pseudomonadati</taxon>
        <taxon>Pseudomonadota</taxon>
        <taxon>Gammaproteobacteria</taxon>
        <taxon>Oceanospirillales</taxon>
        <taxon>Halomonadaceae</taxon>
        <taxon>Litchfieldella</taxon>
    </lineage>
</organism>
<gene>
    <name evidence="2" type="ORF">L861_15185</name>
</gene>
<dbReference type="AlphaFoldDB" id="S2KPK1"/>
<dbReference type="EMBL" id="ASTJ01000025">
    <property type="protein sequence ID" value="EPC02378.1"/>
    <property type="molecule type" value="Genomic_DNA"/>
</dbReference>
<evidence type="ECO:0000259" key="1">
    <source>
        <dbReference type="Pfam" id="PF09994"/>
    </source>
</evidence>
<accession>S2KPK1</accession>
<dbReference type="PATRIC" id="fig|1121939.11.peg.2274"/>
<keyword evidence="3" id="KW-1185">Reference proteome</keyword>
<dbReference type="PANTHER" id="PTHR33840:SF1">
    <property type="entry name" value="TLE1 PHOSPHOLIPASE DOMAIN-CONTAINING PROTEIN"/>
    <property type="match status" value="1"/>
</dbReference>
<dbReference type="Proteomes" id="UP000014463">
    <property type="component" value="Unassembled WGS sequence"/>
</dbReference>
<evidence type="ECO:0000313" key="2">
    <source>
        <dbReference type="EMBL" id="EPC02378.1"/>
    </source>
</evidence>
<name>S2KPK1_LITA3</name>
<proteinExistence type="predicted"/>
<dbReference type="RefSeq" id="WP_016416782.1">
    <property type="nucleotide sequence ID" value="NZ_AUAB01000002.1"/>
</dbReference>
<dbReference type="InterPro" id="IPR018712">
    <property type="entry name" value="Tle1-like_cat"/>
</dbReference>
<sequence length="431" mass="48326">MDQTSMLEVPWTPRLTQSIDGRGVILGVVLFDGTRNDRLNVPSNERQTVVAHLNERLKGNASIEFLRYYRGVGTQQQSFMALVDAATGYTLKDTAENAADEVIAAIDEVLLHTPDTDIRLLVSGFSRGGAAARHFMNVLEQRWRFQGRSGSPPRFYALIFDTVATGQRENLSLQVPVSADLFYHFVSIDERRVLFKPIIDIPQNRVSGRIVTILLPGAHSDVGTSYISGVGSEYLAKIDALLSGMGLLSQQCFSVDGDARAQGKHDSRWMLERLLGVGAPDTKDEPRSRTAFSLPASPLPNDFWANWNSRMLSLEFNEGFSIPLCTQRNELRPPEFEVTRVKGGFEVVSLPAIYQPSARILIEDDRYFLAYTFDGNTISKVEVAAYVLDGITEDHSAKLSLSIVEDGDGENHHYWWFLDDEREQRIDDTYR</sequence>
<protein>
    <recommendedName>
        <fullName evidence="1">T6SS Phospholipase effector Tle1-like catalytic domain-containing protein</fullName>
    </recommendedName>
</protein>
<reference evidence="2 3" key="1">
    <citation type="journal article" date="2013" name="Genome Announc.">
        <title>Draft genome sequence of the moderately halophilic gammaproteobacterium Halomonas anticariensis FP35.</title>
        <authorList>
            <person name="Tahrioui A."/>
            <person name="Quesada E."/>
            <person name="Llamas I."/>
        </authorList>
    </citation>
    <scope>NUCLEOTIDE SEQUENCE [LARGE SCALE GENOMIC DNA]</scope>
    <source>
        <strain evidence="3">DSM 16096 / CECT 5854 / LMG 22089 / FP35</strain>
    </source>
</reference>
<feature type="domain" description="T6SS Phospholipase effector Tle1-like catalytic" evidence="1">
    <location>
        <begin position="28"/>
        <end position="140"/>
    </location>
</feature>
<dbReference type="eggNOG" id="COG2771">
    <property type="taxonomic scope" value="Bacteria"/>
</dbReference>
<evidence type="ECO:0000313" key="3">
    <source>
        <dbReference type="Proteomes" id="UP000014463"/>
    </source>
</evidence>
<dbReference type="PANTHER" id="PTHR33840">
    <property type="match status" value="1"/>
</dbReference>
<dbReference type="Pfam" id="PF09994">
    <property type="entry name" value="T6SS_Tle1-like_cat"/>
    <property type="match status" value="1"/>
</dbReference>